<dbReference type="Gene3D" id="3.30.70.270">
    <property type="match status" value="1"/>
</dbReference>
<protein>
    <submittedName>
        <fullName evidence="2">DNA polymerase IV</fullName>
        <ecNumber evidence="2">2.7.7.7</ecNumber>
    </submittedName>
</protein>
<accession>A0A1J5QQM5</accession>
<dbReference type="GO" id="GO:0009432">
    <property type="term" value="P:SOS response"/>
    <property type="evidence" value="ECO:0007669"/>
    <property type="project" value="TreeGrafter"/>
</dbReference>
<dbReference type="AlphaFoldDB" id="A0A1J5QQM5"/>
<dbReference type="Gene3D" id="3.40.1170.60">
    <property type="match status" value="1"/>
</dbReference>
<keyword evidence="2" id="KW-0808">Transferase</keyword>
<dbReference type="PANTHER" id="PTHR11076">
    <property type="entry name" value="DNA REPAIR POLYMERASE UMUC / TRANSFERASE FAMILY MEMBER"/>
    <property type="match status" value="1"/>
</dbReference>
<evidence type="ECO:0000259" key="1">
    <source>
        <dbReference type="PROSITE" id="PS50173"/>
    </source>
</evidence>
<dbReference type="Pfam" id="PF11799">
    <property type="entry name" value="IMS_C"/>
    <property type="match status" value="1"/>
</dbReference>
<dbReference type="CDD" id="cd00424">
    <property type="entry name" value="PolY"/>
    <property type="match status" value="1"/>
</dbReference>
<dbReference type="InterPro" id="IPR001126">
    <property type="entry name" value="UmuC"/>
</dbReference>
<dbReference type="InterPro" id="IPR043128">
    <property type="entry name" value="Rev_trsase/Diguanyl_cyclase"/>
</dbReference>
<reference evidence="2" key="1">
    <citation type="submission" date="2016-10" db="EMBL/GenBank/DDBJ databases">
        <title>Sequence of Gallionella enrichment culture.</title>
        <authorList>
            <person name="Poehlein A."/>
            <person name="Muehling M."/>
            <person name="Daniel R."/>
        </authorList>
    </citation>
    <scope>NUCLEOTIDE SEQUENCE</scope>
</reference>
<dbReference type="GO" id="GO:0006281">
    <property type="term" value="P:DNA repair"/>
    <property type="evidence" value="ECO:0007669"/>
    <property type="project" value="InterPro"/>
</dbReference>
<feature type="domain" description="UmuC" evidence="1">
    <location>
        <begin position="4"/>
        <end position="187"/>
    </location>
</feature>
<dbReference type="EC" id="2.7.7.7" evidence="2"/>
<dbReference type="InterPro" id="IPR050116">
    <property type="entry name" value="DNA_polymerase-Y"/>
</dbReference>
<dbReference type="GO" id="GO:0003887">
    <property type="term" value="F:DNA-directed DNA polymerase activity"/>
    <property type="evidence" value="ECO:0007669"/>
    <property type="project" value="UniProtKB-EC"/>
</dbReference>
<gene>
    <name evidence="2" type="primary">dinB_13</name>
    <name evidence="2" type="ORF">GALL_322340</name>
</gene>
<dbReference type="InterPro" id="IPR043502">
    <property type="entry name" value="DNA/RNA_pol_sf"/>
</dbReference>
<dbReference type="EMBL" id="MLJW01000511">
    <property type="protein sequence ID" value="OIQ85929.1"/>
    <property type="molecule type" value="Genomic_DNA"/>
</dbReference>
<dbReference type="PROSITE" id="PS50173">
    <property type="entry name" value="UMUC"/>
    <property type="match status" value="1"/>
</dbReference>
<dbReference type="Gene3D" id="1.10.150.20">
    <property type="entry name" value="5' to 3' exonuclease, C-terminal subdomain"/>
    <property type="match status" value="1"/>
</dbReference>
<evidence type="ECO:0000313" key="2">
    <source>
        <dbReference type="EMBL" id="OIQ85929.1"/>
    </source>
</evidence>
<dbReference type="Pfam" id="PF00817">
    <property type="entry name" value="IMS"/>
    <property type="match status" value="1"/>
</dbReference>
<dbReference type="PANTHER" id="PTHR11076:SF34">
    <property type="entry name" value="PROTEIN UMUC"/>
    <property type="match status" value="1"/>
</dbReference>
<dbReference type="InterPro" id="IPR017961">
    <property type="entry name" value="DNA_pol_Y-fam_little_finger"/>
</dbReference>
<dbReference type="GO" id="GO:0003684">
    <property type="term" value="F:damaged DNA binding"/>
    <property type="evidence" value="ECO:0007669"/>
    <property type="project" value="InterPro"/>
</dbReference>
<comment type="caution">
    <text evidence="2">The sequence shown here is derived from an EMBL/GenBank/DDBJ whole genome shotgun (WGS) entry which is preliminary data.</text>
</comment>
<proteinExistence type="predicted"/>
<keyword evidence="2" id="KW-0548">Nucleotidyltransferase</keyword>
<name>A0A1J5QQM5_9ZZZZ</name>
<dbReference type="GO" id="GO:0005829">
    <property type="term" value="C:cytosol"/>
    <property type="evidence" value="ECO:0007669"/>
    <property type="project" value="TreeGrafter"/>
</dbReference>
<dbReference type="GO" id="GO:0042276">
    <property type="term" value="P:error-prone translesion synthesis"/>
    <property type="evidence" value="ECO:0007669"/>
    <property type="project" value="TreeGrafter"/>
</dbReference>
<organism evidence="2">
    <name type="scientific">mine drainage metagenome</name>
    <dbReference type="NCBI Taxonomy" id="410659"/>
    <lineage>
        <taxon>unclassified sequences</taxon>
        <taxon>metagenomes</taxon>
        <taxon>ecological metagenomes</taxon>
    </lineage>
</organism>
<sequence length="407" mass="44597">MLRCLLVDFNSYFASVEQQARPELRGRPVGVVPMMADTTCCIAASYEAKAFGVKTGTQVAEARKLCPGMVFVEARHALYVEFHHRAIAAVDRVAPVEQVLSIDEMACGLPMGWSGRERATQLALRIKAALREDLGECLRVSVGIAPNVFLAKQASNLQKPDGLVVLDEADLPGPLLGMKLDGLTGIARAMLARLQAHGIGTVEQLWRARREQLRTVWGGVAGEDFFDMLHGRTMPRVAGPRRSLSHSHVLPPEQRNRDDACGVLDRLTQKAAMRLRREGLAAGAMAVGLRFAVRGQRLRWENAARLPHTQDTQTLLHTLGTLWAALPRHSPAPLKVGVVLYDLLPLAQASGNLFDDDARRSGLWQAVDAINLRYGKHTVYCGSAHRARDAAPMRIAFNHIPDLGTEA</sequence>
<dbReference type="SUPFAM" id="SSF56672">
    <property type="entry name" value="DNA/RNA polymerases"/>
    <property type="match status" value="1"/>
</dbReference>